<sequence>RRKKKKQNGEGIEAGNEGEVAKLAGRGFPPPATFHSTRPCIRAPPSIPVIKSQVSILSVSTLSARLNLEITKLAQIDCPMEDLPVALFGEIVKRLTKTSDLNSLSLVSKRLYTVEAELRDAICVRSIYPEKVTLASMCSRLPNLCKVEFDYSSCTPRHGMQLDNEGLHVLSSHCPSLTDLTLSSCAYVDDSGLGFLTCFKKLACLKLNALPAITSSGLLSVAVGCVNLAALHLISCKKVGDMAWLEYLGSVGSLEELVVKYCERISQFDLLKFGPGWMKLQKFEFQIKSVPNVFNSLDPLCVEHHQYKYDFCCESLKDLTLARITTEHEIGLRSLLGKCKALENLFLYYVLGLKDNDMIALSHNCSNLRSISLRLTPQFNEGQVFRTSLTDDSLKALALRCPMLQSFELIFWACDEFYPEIGFTQEGLVTLIQSCPIRDLVLSGAHIFNDDGMKALLCAQFLKTLELMDCIQITDAGMRFLAHAPRLVNLILRQCDGFTDDGLGEVIRARKLESLIVEGCSHVSRKAIEGAAKLVHYNEDYPGLFNLDRV</sequence>
<dbReference type="InterPro" id="IPR006553">
    <property type="entry name" value="Leu-rich_rpt_Cys-con_subtyp"/>
</dbReference>
<dbReference type="SMART" id="SM00367">
    <property type="entry name" value="LRR_CC"/>
    <property type="match status" value="6"/>
</dbReference>
<name>A0A5J9TCI8_9POAL</name>
<dbReference type="EMBL" id="RWGY01000039">
    <property type="protein sequence ID" value="TVU09022.1"/>
    <property type="molecule type" value="Genomic_DNA"/>
</dbReference>
<evidence type="ECO:0000313" key="2">
    <source>
        <dbReference type="Proteomes" id="UP000324897"/>
    </source>
</evidence>
<dbReference type="Gramene" id="TVU09022">
    <property type="protein sequence ID" value="TVU09022"/>
    <property type="gene ID" value="EJB05_42461"/>
</dbReference>
<keyword evidence="2" id="KW-1185">Reference proteome</keyword>
<dbReference type="PANTHER" id="PTHR13318">
    <property type="entry name" value="PARTNER OF PAIRED, ISOFORM B-RELATED"/>
    <property type="match status" value="1"/>
</dbReference>
<protein>
    <recommendedName>
        <fullName evidence="3">F-box domain-containing protein</fullName>
    </recommendedName>
</protein>
<accession>A0A5J9TCI8</accession>
<dbReference type="OrthoDB" id="595131at2759"/>
<evidence type="ECO:0008006" key="3">
    <source>
        <dbReference type="Google" id="ProtNLM"/>
    </source>
</evidence>
<feature type="non-terminal residue" evidence="1">
    <location>
        <position position="1"/>
    </location>
</feature>
<dbReference type="FunFam" id="3.80.10.10:FF:000690">
    <property type="entry name" value="F-box/LRR-repeat protein 14"/>
    <property type="match status" value="1"/>
</dbReference>
<dbReference type="InterPro" id="IPR001611">
    <property type="entry name" value="Leu-rich_rpt"/>
</dbReference>
<dbReference type="FunFam" id="1.20.1280.50:FF:000023">
    <property type="entry name" value="F-box/LRR-repeat protein 4"/>
    <property type="match status" value="1"/>
</dbReference>
<comment type="caution">
    <text evidence="1">The sequence shown here is derived from an EMBL/GenBank/DDBJ whole genome shotgun (WGS) entry which is preliminary data.</text>
</comment>
<dbReference type="PANTHER" id="PTHR13318:SF216">
    <property type="entry name" value="F-BOX DOMAIN CONTAINING PROTEIN"/>
    <property type="match status" value="1"/>
</dbReference>
<dbReference type="GO" id="GO:0019005">
    <property type="term" value="C:SCF ubiquitin ligase complex"/>
    <property type="evidence" value="ECO:0007669"/>
    <property type="project" value="TreeGrafter"/>
</dbReference>
<dbReference type="SUPFAM" id="SSF52047">
    <property type="entry name" value="RNI-like"/>
    <property type="match status" value="2"/>
</dbReference>
<dbReference type="Proteomes" id="UP000324897">
    <property type="component" value="Chromosome 3"/>
</dbReference>
<dbReference type="Pfam" id="PF13516">
    <property type="entry name" value="LRR_6"/>
    <property type="match status" value="2"/>
</dbReference>
<proteinExistence type="predicted"/>
<organism evidence="1 2">
    <name type="scientific">Eragrostis curvula</name>
    <name type="common">weeping love grass</name>
    <dbReference type="NCBI Taxonomy" id="38414"/>
    <lineage>
        <taxon>Eukaryota</taxon>
        <taxon>Viridiplantae</taxon>
        <taxon>Streptophyta</taxon>
        <taxon>Embryophyta</taxon>
        <taxon>Tracheophyta</taxon>
        <taxon>Spermatophyta</taxon>
        <taxon>Magnoliopsida</taxon>
        <taxon>Liliopsida</taxon>
        <taxon>Poales</taxon>
        <taxon>Poaceae</taxon>
        <taxon>PACMAD clade</taxon>
        <taxon>Chloridoideae</taxon>
        <taxon>Eragrostideae</taxon>
        <taxon>Eragrostidinae</taxon>
        <taxon>Eragrostis</taxon>
    </lineage>
</organism>
<dbReference type="Gene3D" id="3.80.10.10">
    <property type="entry name" value="Ribonuclease Inhibitor"/>
    <property type="match status" value="2"/>
</dbReference>
<dbReference type="InterPro" id="IPR032675">
    <property type="entry name" value="LRR_dom_sf"/>
</dbReference>
<dbReference type="AlphaFoldDB" id="A0A5J9TCI8"/>
<dbReference type="GO" id="GO:0031146">
    <property type="term" value="P:SCF-dependent proteasomal ubiquitin-dependent protein catabolic process"/>
    <property type="evidence" value="ECO:0007669"/>
    <property type="project" value="TreeGrafter"/>
</dbReference>
<evidence type="ECO:0000313" key="1">
    <source>
        <dbReference type="EMBL" id="TVU09022.1"/>
    </source>
</evidence>
<reference evidence="1 2" key="1">
    <citation type="journal article" date="2019" name="Sci. Rep.">
        <title>A high-quality genome of Eragrostis curvula grass provides insights into Poaceae evolution and supports new strategies to enhance forage quality.</title>
        <authorList>
            <person name="Carballo J."/>
            <person name="Santos B.A.C.M."/>
            <person name="Zappacosta D."/>
            <person name="Garbus I."/>
            <person name="Selva J.P."/>
            <person name="Gallo C.A."/>
            <person name="Diaz A."/>
            <person name="Albertini E."/>
            <person name="Caccamo M."/>
            <person name="Echenique V."/>
        </authorList>
    </citation>
    <scope>NUCLEOTIDE SEQUENCE [LARGE SCALE GENOMIC DNA]</scope>
    <source>
        <strain evidence="2">cv. Victoria</strain>
        <tissue evidence="1">Leaf</tissue>
    </source>
</reference>
<gene>
    <name evidence="1" type="ORF">EJB05_42461</name>
</gene>